<evidence type="ECO:0000313" key="3">
    <source>
        <dbReference type="EMBL" id="PFX14118.1"/>
    </source>
</evidence>
<dbReference type="PANTHER" id="PTHR10098">
    <property type="entry name" value="RAPSYN-RELATED"/>
    <property type="match status" value="1"/>
</dbReference>
<dbReference type="Proteomes" id="UP000225706">
    <property type="component" value="Unassembled WGS sequence"/>
</dbReference>
<feature type="repeat" description="TPR" evidence="1">
    <location>
        <begin position="178"/>
        <end position="211"/>
    </location>
</feature>
<evidence type="ECO:0000259" key="2">
    <source>
        <dbReference type="Pfam" id="PF12770"/>
    </source>
</evidence>
<comment type="caution">
    <text evidence="3">The sequence shown here is derived from an EMBL/GenBank/DDBJ whole genome shotgun (WGS) entry which is preliminary data.</text>
</comment>
<dbReference type="InterPro" id="IPR024983">
    <property type="entry name" value="CHAT_dom"/>
</dbReference>
<dbReference type="STRING" id="50429.A0A2B4RCK9"/>
<dbReference type="SUPFAM" id="SSF48452">
    <property type="entry name" value="TPR-like"/>
    <property type="match status" value="2"/>
</dbReference>
<feature type="repeat" description="TPR" evidence="1">
    <location>
        <begin position="18"/>
        <end position="51"/>
    </location>
</feature>
<dbReference type="EMBL" id="LSMT01000837">
    <property type="protein sequence ID" value="PFX14118.1"/>
    <property type="molecule type" value="Genomic_DNA"/>
</dbReference>
<keyword evidence="1" id="KW-0802">TPR repeat</keyword>
<dbReference type="InterPro" id="IPR011990">
    <property type="entry name" value="TPR-like_helical_dom_sf"/>
</dbReference>
<gene>
    <name evidence="3" type="primary">TTC28</name>
    <name evidence="3" type="ORF">AWC38_SpisGene21752</name>
</gene>
<dbReference type="Pfam" id="PF12770">
    <property type="entry name" value="CHAT"/>
    <property type="match status" value="1"/>
</dbReference>
<dbReference type="Pfam" id="PF13424">
    <property type="entry name" value="TPR_12"/>
    <property type="match status" value="3"/>
</dbReference>
<sequence length="737" mass="82457">MEKALAISIEIGDRNEEGRSYRNLGTLFQSLGQYDKAREYAEKALAISIEIGNRGGEGKDNGNLGTLFHLLGQYDKAKVYLEESLRISKRIGDRNGEALVYSNLTSLFLSLGKFAIADDYLKMAMAIRVNTGDRRGEAVDCRQLGFISHLCGLYDKAQEYLEKALAILIEIGDREGVVVDYVNLGSCFESLGNYDMAEEYFKKALLLSGETGLNLEEFQCLCKLSVLKISQFHLEEASSYLFQSIEKFDTLRGSLKENDQFKISLLEKHGTFPYKLFSRLLSSAGKSEEALYVEELRRARGLADLMAARYSVQELISGNPQSWRGIQEIIRREADCTCLYISVGKNEVRFWILTAMGAIIFSEKTVSLQANVVTGLVPDLDEFFKDSFRSLAILPEQNCEDRSLNDTKLIPLHHDNRAVPRDHDAKDFKTNLHLCYKIIIAPVASLLKQPEIIIVPDSCMYQVPFAALADEGGKYLSETFRIRMVPSLTTLKCVQNSPPDYHSQTGALIVGDPEVGAVIYKERRRTITPLLCARKEAEMIGRLLGVTPLIGNSATKHAVLQAINSVSLIHIAAHGDAERGEMALSPEHPTLLPPFPHEEDYLLTMADISKTQLRAKLVVLSCCHSARGQIRAEGVIGIARAFLGSGARSVLVARWALDDTATEQFMTCFYKHLFCVRLKFQTVTIIKRSYVEKQVMNDQRRHAPVLYARSQPVFNALTSHNVDCSTSFPKLMRSEQS</sequence>
<protein>
    <submittedName>
        <fullName evidence="3">Tetratricopeptide repeat protein 28</fullName>
    </submittedName>
</protein>
<feature type="domain" description="CHAT" evidence="2">
    <location>
        <begin position="436"/>
        <end position="673"/>
    </location>
</feature>
<name>A0A2B4RCK9_STYPI</name>
<proteinExistence type="predicted"/>
<keyword evidence="4" id="KW-1185">Reference proteome</keyword>
<accession>A0A2B4RCK9</accession>
<dbReference type="AlphaFoldDB" id="A0A2B4RCK9"/>
<evidence type="ECO:0000313" key="4">
    <source>
        <dbReference type="Proteomes" id="UP000225706"/>
    </source>
</evidence>
<organism evidence="3 4">
    <name type="scientific">Stylophora pistillata</name>
    <name type="common">Smooth cauliflower coral</name>
    <dbReference type="NCBI Taxonomy" id="50429"/>
    <lineage>
        <taxon>Eukaryota</taxon>
        <taxon>Metazoa</taxon>
        <taxon>Cnidaria</taxon>
        <taxon>Anthozoa</taxon>
        <taxon>Hexacorallia</taxon>
        <taxon>Scleractinia</taxon>
        <taxon>Astrocoeniina</taxon>
        <taxon>Pocilloporidae</taxon>
        <taxon>Stylophora</taxon>
    </lineage>
</organism>
<dbReference type="PANTHER" id="PTHR10098:SF108">
    <property type="entry name" value="TETRATRICOPEPTIDE REPEAT PROTEIN 28"/>
    <property type="match status" value="1"/>
</dbReference>
<evidence type="ECO:0000256" key="1">
    <source>
        <dbReference type="PROSITE-ProRule" id="PRU00339"/>
    </source>
</evidence>
<dbReference type="PROSITE" id="PS50005">
    <property type="entry name" value="TPR"/>
    <property type="match status" value="2"/>
</dbReference>
<dbReference type="InterPro" id="IPR019734">
    <property type="entry name" value="TPR_rpt"/>
</dbReference>
<dbReference type="OrthoDB" id="5951504at2759"/>
<reference evidence="4" key="1">
    <citation type="journal article" date="2017" name="bioRxiv">
        <title>Comparative analysis of the genomes of Stylophora pistillata and Acropora digitifera provides evidence for extensive differences between species of corals.</title>
        <authorList>
            <person name="Voolstra C.R."/>
            <person name="Li Y."/>
            <person name="Liew Y.J."/>
            <person name="Baumgarten S."/>
            <person name="Zoccola D."/>
            <person name="Flot J.-F."/>
            <person name="Tambutte S."/>
            <person name="Allemand D."/>
            <person name="Aranda M."/>
        </authorList>
    </citation>
    <scope>NUCLEOTIDE SEQUENCE [LARGE SCALE GENOMIC DNA]</scope>
</reference>
<dbReference type="Gene3D" id="1.25.40.10">
    <property type="entry name" value="Tetratricopeptide repeat domain"/>
    <property type="match status" value="2"/>
</dbReference>
<dbReference type="SMART" id="SM00028">
    <property type="entry name" value="TPR"/>
    <property type="match status" value="5"/>
</dbReference>